<sequence length="135" mass="15360">MKRLRNKMTTEELAECLGVAKQTVNRWIREKGWKTEKFPGVKGGRARLILVDTQVCEFIQNTPAFHNTPMLLEAEEPLAEYAPGIRTPAYRQIISAIDNMTHSEQEKVAQFLSREGIRNFLALFRAPGLDIDESA</sequence>
<dbReference type="InterPro" id="IPR010982">
    <property type="entry name" value="Lambda_DNA-bd_dom_sf"/>
</dbReference>
<dbReference type="CDD" id="cd00093">
    <property type="entry name" value="HTH_XRE"/>
    <property type="match status" value="1"/>
</dbReference>
<dbReference type="Proteomes" id="UP000467488">
    <property type="component" value="Chromosome"/>
</dbReference>
<dbReference type="Gene3D" id="1.10.260.40">
    <property type="entry name" value="lambda repressor-like DNA-binding domains"/>
    <property type="match status" value="1"/>
</dbReference>
<proteinExistence type="predicted"/>
<name>A0A8S0FNW1_ECOLX</name>
<dbReference type="Pfam" id="PF07037">
    <property type="entry name" value="YfeC-like"/>
    <property type="match status" value="1"/>
</dbReference>
<accession>A0A8S0FNW1</accession>
<dbReference type="InterPro" id="IPR001387">
    <property type="entry name" value="Cro/C1-type_HTH"/>
</dbReference>
<evidence type="ECO:0000313" key="2">
    <source>
        <dbReference type="Proteomes" id="UP000467488"/>
    </source>
</evidence>
<gene>
    <name evidence="1" type="ORF">EIMP300_35450</name>
</gene>
<dbReference type="InterPro" id="IPR010749">
    <property type="entry name" value="YfeC-like"/>
</dbReference>
<dbReference type="InterPro" id="IPR009061">
    <property type="entry name" value="DNA-bd_dom_put_sf"/>
</dbReference>
<evidence type="ECO:0008006" key="3">
    <source>
        <dbReference type="Google" id="ProtNLM"/>
    </source>
</evidence>
<evidence type="ECO:0000313" key="1">
    <source>
        <dbReference type="EMBL" id="BBU82145.1"/>
    </source>
</evidence>
<reference evidence="1 2" key="1">
    <citation type="submission" date="2020-01" db="EMBL/GenBank/DDBJ databases">
        <title>Dynamics of blaIMP-6 dissemination in carbapenem resistant Enterobacteriacea isolated from regional surveillance in Osaka, Japan.</title>
        <authorList>
            <person name="Abe R."/>
            <person name="Akeda Y."/>
            <person name="Sugawara Y."/>
            <person name="Yamamoto N."/>
            <person name="Tomono K."/>
            <person name="Takeuchi D."/>
            <person name="Kawahara R."/>
            <person name="Hamada S."/>
        </authorList>
    </citation>
    <scope>NUCLEOTIDE SEQUENCE [LARGE SCALE GENOMIC DNA]</scope>
    <source>
        <strain evidence="1 2">E300</strain>
    </source>
</reference>
<dbReference type="GO" id="GO:0003677">
    <property type="term" value="F:DNA binding"/>
    <property type="evidence" value="ECO:0007669"/>
    <property type="project" value="InterPro"/>
</dbReference>
<dbReference type="AlphaFoldDB" id="A0A8S0FNW1"/>
<protein>
    <recommendedName>
        <fullName evidence="3">DNA-binding transcriptional regulator</fullName>
    </recommendedName>
</protein>
<organism evidence="1 2">
    <name type="scientific">Escherichia coli</name>
    <dbReference type="NCBI Taxonomy" id="562"/>
    <lineage>
        <taxon>Bacteria</taxon>
        <taxon>Pseudomonadati</taxon>
        <taxon>Pseudomonadota</taxon>
        <taxon>Gammaproteobacteria</taxon>
        <taxon>Enterobacterales</taxon>
        <taxon>Enterobacteriaceae</taxon>
        <taxon>Escherichia</taxon>
    </lineage>
</organism>
<dbReference type="EMBL" id="AP022360">
    <property type="protein sequence ID" value="BBU82145.1"/>
    <property type="molecule type" value="Genomic_DNA"/>
</dbReference>
<dbReference type="SUPFAM" id="SSF46955">
    <property type="entry name" value="Putative DNA-binding domain"/>
    <property type="match status" value="1"/>
</dbReference>